<proteinExistence type="predicted"/>
<protein>
    <submittedName>
        <fullName evidence="1">TIGR02687 family protein</fullName>
    </submittedName>
</protein>
<dbReference type="Pfam" id="PF08665">
    <property type="entry name" value="PglZ"/>
    <property type="match status" value="1"/>
</dbReference>
<dbReference type="RefSeq" id="WP_081150030.1">
    <property type="nucleotide sequence ID" value="NZ_CP020465.1"/>
</dbReference>
<dbReference type="InterPro" id="IPR017850">
    <property type="entry name" value="Alkaline_phosphatase_core_sf"/>
</dbReference>
<dbReference type="AlphaFoldDB" id="A0A222G688"/>
<keyword evidence="2" id="KW-1185">Reference proteome</keyword>
<dbReference type="NCBIfam" id="TIGR02687">
    <property type="entry name" value="BREX-1 system phosphatase PglZ type A"/>
    <property type="match status" value="1"/>
</dbReference>
<gene>
    <name evidence="1" type="ORF">B5D82_06315</name>
</gene>
<accession>A0A222G688</accession>
<dbReference type="SUPFAM" id="SSF53649">
    <property type="entry name" value="Alkaline phosphatase-like"/>
    <property type="match status" value="1"/>
</dbReference>
<sequence length="916" mass="104521">MNLEQIKQGILAKFIKCRLVFWQDEDIEFQEQFPEISAELNSAGIQAIAIDGESHFEIKQRIELLEPEKQFLLYSNKPVNEPTRDWLYDIRLYAQEFYADSSSMILNELGMRMEFRQLVSRYKKFFANKQRYAKLRNLLPKNADKNALELAMVATLAKVETMSFTAVLNELISKYSNSAEQADEVLEEITKYGLDKSFWQQALVEFGYLTADFWLADNVTGEVAEGNTYPSVKDLITKLLVTDCYHGLQSSGAKVGNSTFAQSLSSHLLPISLDKNTNDKLPKDIQELVGNTAAKRAAVINFVKAWRESRTLSKSYNQIAKNVSFELEIKSKLAEFKQPSELLYVETFVDAEEALLKLLAKDLPAYNSNDIANWVSIRLRSHWCYQDQKYAAIHRALKLAKQFYELKEKYVDGFEALGTKQLNTASALYKAYEEEIHQFDTSYRVFSENSLRASQNGSDILKLTGLVDDIESLYVDWYLHDFAIAWGKLVDKESLLENWKLPFIHNQYEFYNREVQAVLQQPSVKRVFVIISDAFRYECAKEIHDSINNRNRYKSELKSQLGVVPSYTQAGMASLLPHKKFTAHLNKNVEYKLDGISAHGTDNRHKILQAHGGIACTYDEVMKWTNQQYRDLAQDSSAIYIYHNKIDAIGDDGGTENEAFLAARDAIEEVDKLIIRIFDKLKGGRVILTADHGFLFNQSDVTESDRTDLKTKPAGTKLSKKRYLVGENLPKGDSYWVGKMSNTSNVDPDSDAEFIVPRGSNRFHFVGGAKFIHGGIMPQEICVPVMHLRAIHSTVKQKQTKQKVGVVPLNSPVKIVSNIDRIQFLQADPIGDKYKSRELHIWIENPDGNKVSSSEKVLFDSASDKMEERKRNVQVKLEGSGFDRTISYKLIMEDTESKTKTTHSVTIDLAFEDDFF</sequence>
<dbReference type="Proteomes" id="UP000202259">
    <property type="component" value="Chromosome"/>
</dbReference>
<dbReference type="OrthoDB" id="9769734at2"/>
<evidence type="ECO:0000313" key="1">
    <source>
        <dbReference type="EMBL" id="ASP47405.1"/>
    </source>
</evidence>
<dbReference type="InterPro" id="IPR014060">
    <property type="entry name" value="PglZ"/>
</dbReference>
<evidence type="ECO:0000313" key="2">
    <source>
        <dbReference type="Proteomes" id="UP000202259"/>
    </source>
</evidence>
<dbReference type="KEGG" id="cber:B5D82_06315"/>
<dbReference type="EMBL" id="CP020465">
    <property type="protein sequence ID" value="ASP47405.1"/>
    <property type="molecule type" value="Genomic_DNA"/>
</dbReference>
<name>A0A222G688_9GAMM</name>
<dbReference type="Gene3D" id="3.40.720.10">
    <property type="entry name" value="Alkaline Phosphatase, subunit A"/>
    <property type="match status" value="1"/>
</dbReference>
<reference evidence="1 2" key="1">
    <citation type="submission" date="2017-08" db="EMBL/GenBank/DDBJ databases">
        <title>Complete genome of Colwellia sp. NB097-1, a psychrophile bacterium ioslated from Bering Sea.</title>
        <authorList>
            <person name="Chen X."/>
        </authorList>
    </citation>
    <scope>NUCLEOTIDE SEQUENCE [LARGE SCALE GENOMIC DNA]</scope>
    <source>
        <strain evidence="1 2">NB097-1</strain>
    </source>
</reference>
<organism evidence="1 2">
    <name type="scientific">Cognaticolwellia beringensis</name>
    <dbReference type="NCBI Taxonomy" id="1967665"/>
    <lineage>
        <taxon>Bacteria</taxon>
        <taxon>Pseudomonadati</taxon>
        <taxon>Pseudomonadota</taxon>
        <taxon>Gammaproteobacteria</taxon>
        <taxon>Alteromonadales</taxon>
        <taxon>Colwelliaceae</taxon>
        <taxon>Cognaticolwellia</taxon>
    </lineage>
</organism>